<dbReference type="Proteomes" id="UP001589654">
    <property type="component" value="Unassembled WGS sequence"/>
</dbReference>
<organism evidence="4 5">
    <name type="scientific">Echinicola jeungdonensis</name>
    <dbReference type="NCBI Taxonomy" id="709343"/>
    <lineage>
        <taxon>Bacteria</taxon>
        <taxon>Pseudomonadati</taxon>
        <taxon>Bacteroidota</taxon>
        <taxon>Cytophagia</taxon>
        <taxon>Cytophagales</taxon>
        <taxon>Cyclobacteriaceae</taxon>
        <taxon>Echinicola</taxon>
    </lineage>
</organism>
<sequence>MYKTLIKPIFDRSVGLFGIIFLSPLILFLILVLGVHFKGNPFFLQERIGKDNNVFTIVKFRTMNTRKDNLGILLPDSKRLTSIGRFLRKFSLDELPQLWNLLKGEMSLVGPRPLLVEYLPLYSSEQVKRHWVKPGITGLAQVKGRNMISWEEKFNYDVMYVNRQSLKLDLWIVILSFIQIFNTKEIYGEGGIVKKFEGKRYK</sequence>
<dbReference type="Pfam" id="PF02397">
    <property type="entry name" value="Bac_transf"/>
    <property type="match status" value="1"/>
</dbReference>
<gene>
    <name evidence="4" type="ORF">ACFFUR_14420</name>
</gene>
<protein>
    <submittedName>
        <fullName evidence="4">Sugar transferase</fullName>
    </submittedName>
</protein>
<dbReference type="RefSeq" id="WP_290248378.1">
    <property type="nucleotide sequence ID" value="NZ_JAUFQT010000001.1"/>
</dbReference>
<dbReference type="EMBL" id="JBHMEW010000065">
    <property type="protein sequence ID" value="MFB9213007.1"/>
    <property type="molecule type" value="Genomic_DNA"/>
</dbReference>
<reference evidence="4 5" key="1">
    <citation type="submission" date="2024-09" db="EMBL/GenBank/DDBJ databases">
        <authorList>
            <person name="Sun Q."/>
            <person name="Mori K."/>
        </authorList>
    </citation>
    <scope>NUCLEOTIDE SEQUENCE [LARGE SCALE GENOMIC DNA]</scope>
    <source>
        <strain evidence="4 5">CECT 7682</strain>
    </source>
</reference>
<evidence type="ECO:0000313" key="5">
    <source>
        <dbReference type="Proteomes" id="UP001589654"/>
    </source>
</evidence>
<keyword evidence="4" id="KW-0808">Transferase</keyword>
<proteinExistence type="inferred from homology"/>
<dbReference type="InterPro" id="IPR003362">
    <property type="entry name" value="Bact_transf"/>
</dbReference>
<feature type="transmembrane region" description="Helical" evidence="2">
    <location>
        <begin position="15"/>
        <end position="37"/>
    </location>
</feature>
<dbReference type="PANTHER" id="PTHR30576">
    <property type="entry name" value="COLANIC BIOSYNTHESIS UDP-GLUCOSE LIPID CARRIER TRANSFERASE"/>
    <property type="match status" value="1"/>
</dbReference>
<evidence type="ECO:0000313" key="4">
    <source>
        <dbReference type="EMBL" id="MFB9213007.1"/>
    </source>
</evidence>
<accession>A0ABV5J930</accession>
<keyword evidence="2" id="KW-1133">Transmembrane helix</keyword>
<feature type="domain" description="Bacterial sugar transferase" evidence="3">
    <location>
        <begin position="7"/>
        <end position="181"/>
    </location>
</feature>
<comment type="similarity">
    <text evidence="1">Belongs to the bacterial sugar transferase family.</text>
</comment>
<evidence type="ECO:0000259" key="3">
    <source>
        <dbReference type="Pfam" id="PF02397"/>
    </source>
</evidence>
<comment type="caution">
    <text evidence="4">The sequence shown here is derived from an EMBL/GenBank/DDBJ whole genome shotgun (WGS) entry which is preliminary data.</text>
</comment>
<dbReference type="GO" id="GO:0016740">
    <property type="term" value="F:transferase activity"/>
    <property type="evidence" value="ECO:0007669"/>
    <property type="project" value="UniProtKB-KW"/>
</dbReference>
<dbReference type="PANTHER" id="PTHR30576:SF8">
    <property type="entry name" value="UNDECAPRENYL-PHOSPHATE GALACTOSE PHOSPHOTRANSFERASE"/>
    <property type="match status" value="1"/>
</dbReference>
<evidence type="ECO:0000256" key="2">
    <source>
        <dbReference type="SAM" id="Phobius"/>
    </source>
</evidence>
<name>A0ABV5J930_9BACT</name>
<keyword evidence="5" id="KW-1185">Reference proteome</keyword>
<keyword evidence="2" id="KW-0812">Transmembrane</keyword>
<keyword evidence="2" id="KW-0472">Membrane</keyword>
<evidence type="ECO:0000256" key="1">
    <source>
        <dbReference type="ARBA" id="ARBA00006464"/>
    </source>
</evidence>